<accession>A0A0H5DNW8</accession>
<reference evidence="2" key="1">
    <citation type="submission" date="2015-06" db="EMBL/GenBank/DDBJ databases">
        <authorList>
            <person name="Bertelli C."/>
        </authorList>
    </citation>
    <scope>NUCLEOTIDE SEQUENCE [LARGE SCALE GENOMIC DNA]</scope>
    <source>
        <strain evidence="2">CRIB-30</strain>
    </source>
</reference>
<evidence type="ECO:0000313" key="2">
    <source>
        <dbReference type="Proteomes" id="UP000220251"/>
    </source>
</evidence>
<sequence>MSFSVDRSAMTPAFQTASEMQQGIAKDGGKSFSQDFAVGDKKFTVTLNYPKGREVSPETAQKDMEGKVGKMLTLATELGLGDNGLEKIKMNDNQVIGKWRGEDGKSVKHNVIDKLKQERAEAAGNPEKLMQIDKKLANLGKVSNVFSSILPLSVGSKTSTGVVSELTATTPHESVNQGGDAKAVKAFEKEFYTAYNSALTHATELEGEDKAKLSLLLTKYTVASEKLDKLVADGNASPEEIKALREEIGKYSLELKKGFDSSQEKIFANLEQNLTAMTHVYNTVVDERKALEAGNRPEDKPRIKQLKALEEKMEAKIREGNAVIGHTALSTNGFTATKSHVIAFGAVLEKKMELLERKSELEASGKTGRQLKKINKELAKAPSSETLSKSAAEIQTKLTKSAIHIVSQQEAKALNRAHGELAWGASHVNMALTTPANWTEVKTALVKFSRSGRAHTAVSVLKPLNISDKGGVPAGLRSHDKFDQRTANLIMTTTYVLGSEGQKSGENVSFRGGQFPTPESAKEAIEAIIRHLPPGQSLEFLHINALLTPTAMTAIKKDKLLLSAHKKSVMEALDMLVQEARGPNKAKFASLKENIGLSNHGVNEGAVGELKFLGMRIQLGWHTSMADYTNDASQKLNKAVFGKLESMREKAGGDDLAAITGDLDRLGAMLHVGQEMEAVFANNDYSDARVGDNQFKLPSLWKVMDSLVGVPCYTDCMSGKDRTGKVESNAHEYLDEITMNIADHKLELGKEFQGLKGGLDGEKLEAWTGQEKVLTAACFKKEELGKFHRTLQEKGVEAFKKELTDAVQEKISDVRKGLGMEVDSKGFMEEKKNIPRSVFKAGVDGIPTNEPKMKKFGDLKTKFPDVAVSSMYGREPIDFTKLSPKEMAKMEGKLSDRQREAVNRRLSQLSGSMQVTQINTGKPGFKLDVGEPLAKFSSGFDREFVLYKLLTANAFSPNFFSDLDKWTGLHELDSDSRGKYQEEFHSIAHNQSLSMEKKIEGWTKVLREIEEDKMQTMVPKAKVKA</sequence>
<keyword evidence="2" id="KW-1185">Reference proteome</keyword>
<name>A0A0H5DNW8_9BACT</name>
<dbReference type="EMBL" id="CWGJ01000011">
    <property type="protein sequence ID" value="CRX38017.1"/>
    <property type="molecule type" value="Genomic_DNA"/>
</dbReference>
<protein>
    <submittedName>
        <fullName evidence="1">Uncharacterized protein</fullName>
    </submittedName>
</protein>
<organism evidence="1 2">
    <name type="scientific">Estrella lausannensis</name>
    <dbReference type="NCBI Taxonomy" id="483423"/>
    <lineage>
        <taxon>Bacteria</taxon>
        <taxon>Pseudomonadati</taxon>
        <taxon>Chlamydiota</taxon>
        <taxon>Chlamydiia</taxon>
        <taxon>Parachlamydiales</taxon>
        <taxon>Candidatus Criblamydiaceae</taxon>
        <taxon>Estrella</taxon>
    </lineage>
</organism>
<dbReference type="RefSeq" id="WP_098037874.1">
    <property type="nucleotide sequence ID" value="NZ_CWGJ01000011.1"/>
</dbReference>
<dbReference type="OrthoDB" id="22047at2"/>
<evidence type="ECO:0000313" key="1">
    <source>
        <dbReference type="EMBL" id="CRX38017.1"/>
    </source>
</evidence>
<dbReference type="AlphaFoldDB" id="A0A0H5DNW8"/>
<gene>
    <name evidence="1" type="ORF">ELAC_0665</name>
</gene>
<proteinExistence type="predicted"/>
<dbReference type="Proteomes" id="UP000220251">
    <property type="component" value="Unassembled WGS sequence"/>
</dbReference>